<dbReference type="GeneID" id="10028124"/>
<evidence type="ECO:0000256" key="1">
    <source>
        <dbReference type="SAM" id="MobiDB-lite"/>
    </source>
</evidence>
<feature type="compositionally biased region" description="Polar residues" evidence="1">
    <location>
        <begin position="308"/>
        <end position="321"/>
    </location>
</feature>
<feature type="region of interest" description="Disordered" evidence="1">
    <location>
        <begin position="708"/>
        <end position="738"/>
    </location>
</feature>
<evidence type="ECO:0000313" key="3">
    <source>
        <dbReference type="Proteomes" id="UP000002669"/>
    </source>
</evidence>
<gene>
    <name evidence="2" type="ORF">MGYG_05431</name>
</gene>
<reference evidence="3" key="1">
    <citation type="journal article" date="2012" name="MBio">
        <title>Comparative genome analysis of Trichophyton rubrum and related dermatophytes reveals candidate genes involved in infection.</title>
        <authorList>
            <person name="Martinez D.A."/>
            <person name="Oliver B.G."/>
            <person name="Graeser Y."/>
            <person name="Goldberg J.M."/>
            <person name="Li W."/>
            <person name="Martinez-Rossi N.M."/>
            <person name="Monod M."/>
            <person name="Shelest E."/>
            <person name="Barton R.C."/>
            <person name="Birch E."/>
            <person name="Brakhage A.A."/>
            <person name="Chen Z."/>
            <person name="Gurr S.J."/>
            <person name="Heiman D."/>
            <person name="Heitman J."/>
            <person name="Kosti I."/>
            <person name="Rossi A."/>
            <person name="Saif S."/>
            <person name="Samalova M."/>
            <person name="Saunders C.W."/>
            <person name="Shea T."/>
            <person name="Summerbell R.C."/>
            <person name="Xu J."/>
            <person name="Young S."/>
            <person name="Zeng Q."/>
            <person name="Birren B.W."/>
            <person name="Cuomo C.A."/>
            <person name="White T.C."/>
        </authorList>
    </citation>
    <scope>NUCLEOTIDE SEQUENCE [LARGE SCALE GENOMIC DNA]</scope>
    <source>
        <strain evidence="3">ATCC MYA-4604 / CBS 118893</strain>
    </source>
</reference>
<feature type="compositionally biased region" description="Low complexity" evidence="1">
    <location>
        <begin position="709"/>
        <end position="726"/>
    </location>
</feature>
<dbReference type="OMA" id="SHRYHIQ"/>
<dbReference type="VEuPathDB" id="FungiDB:MGYG_05431"/>
<dbReference type="eggNOG" id="ENOG502RR01">
    <property type="taxonomic scope" value="Eukaryota"/>
</dbReference>
<dbReference type="RefSeq" id="XP_003172848.1">
    <property type="nucleotide sequence ID" value="XM_003172800.1"/>
</dbReference>
<feature type="compositionally biased region" description="Basic and acidic residues" evidence="1">
    <location>
        <begin position="233"/>
        <end position="243"/>
    </location>
</feature>
<dbReference type="Proteomes" id="UP000002669">
    <property type="component" value="Unassembled WGS sequence"/>
</dbReference>
<feature type="compositionally biased region" description="Low complexity" evidence="1">
    <location>
        <begin position="322"/>
        <end position="337"/>
    </location>
</feature>
<feature type="compositionally biased region" description="Basic and acidic residues" evidence="1">
    <location>
        <begin position="189"/>
        <end position="203"/>
    </location>
</feature>
<dbReference type="AlphaFoldDB" id="E4UVW0"/>
<protein>
    <submittedName>
        <fullName evidence="2">Uncharacterized protein</fullName>
    </submittedName>
</protein>
<dbReference type="OrthoDB" id="4524386at2759"/>
<proteinExistence type="predicted"/>
<sequence length="738" mass="81384">MSALRKLFSPERPIFHHSLADGGQHSYPPLSQEPDSPETRPSRLRHRSTPQYLGFEREFEDPNEQLESRPSQRRSYFGRMSSPRRTKRHVDVLEAIFSKQSQHQAPTAVPLTITSYNEDIAERNLAGIQECGGGLSRYSHVISAIYQEDVADRNMVPFSPPILISPPPGEEHTVGNSQKRIVARKVKKSQRESDLSPSEEKAALRAIASSQDIRRNPPSSGNRSKLSNRKHLKADIDENDSLRLRKSAPDLSVQPTGDDKQIPNEALTASKKLPQARRTCASSNPANECERKHKLKVPKSTDDDSTAVKESTSKSQTQENTSNLPNNSSNNLLSPNSARRRSKRNVRDLSINTQLAAPGKKFAKIAKKQPLRPVAASPRREASANLDEIVNSPIALTSPLNPSPRLTGFTASEMLNLFKQAYASSQTHAARPTFESLQDAIIREINSHDAFTHINPQSLSPVSPVPSLTPDLSTNGKHTEKFITRPMTALSVSRSVSSKEDSLGSKRSSYCEQVLRPDSQGREISFPAIKELDPENSNPAVLKRRHSCSQSVPGPRVRVFEPNNTLPVKTRSVIGRRQEASTTAGQLSDEYQIKGPARKPDLHPCQQPSNGFPPKAASNLFESPEPEAMQPSISLHNRDVIHTGTISPPVVSIFNDVEDKPYTTTGRKRSATTKSSKLHLFIPGRKIARPKHIPIVISDATTNNVLINSTSGGTKKSQSSPLSNSSGRKRMPFRIIGT</sequence>
<feature type="region of interest" description="Disordered" evidence="1">
    <location>
        <begin position="532"/>
        <end position="557"/>
    </location>
</feature>
<feature type="region of interest" description="Disordered" evidence="1">
    <location>
        <begin position="161"/>
        <end position="381"/>
    </location>
</feature>
<dbReference type="EMBL" id="DS989825">
    <property type="protein sequence ID" value="EFR02437.1"/>
    <property type="molecule type" value="Genomic_DNA"/>
</dbReference>
<feature type="region of interest" description="Disordered" evidence="1">
    <location>
        <begin position="1"/>
        <end position="83"/>
    </location>
</feature>
<evidence type="ECO:0000313" key="2">
    <source>
        <dbReference type="EMBL" id="EFR02437.1"/>
    </source>
</evidence>
<organism evidence="3">
    <name type="scientific">Arthroderma gypseum (strain ATCC MYA-4604 / CBS 118893)</name>
    <name type="common">Microsporum gypseum</name>
    <dbReference type="NCBI Taxonomy" id="535722"/>
    <lineage>
        <taxon>Eukaryota</taxon>
        <taxon>Fungi</taxon>
        <taxon>Dikarya</taxon>
        <taxon>Ascomycota</taxon>
        <taxon>Pezizomycotina</taxon>
        <taxon>Eurotiomycetes</taxon>
        <taxon>Eurotiomycetidae</taxon>
        <taxon>Onygenales</taxon>
        <taxon>Arthrodermataceae</taxon>
        <taxon>Nannizzia</taxon>
    </lineage>
</organism>
<dbReference type="HOGENOM" id="CLU_375955_0_0_1"/>
<dbReference type="InParanoid" id="E4UVW0"/>
<keyword evidence="3" id="KW-1185">Reference proteome</keyword>
<name>E4UVW0_ARTGP</name>
<feature type="region of interest" description="Disordered" evidence="1">
    <location>
        <begin position="594"/>
        <end position="629"/>
    </location>
</feature>
<feature type="compositionally biased region" description="Basic residues" evidence="1">
    <location>
        <begin position="361"/>
        <end position="370"/>
    </location>
</feature>
<accession>E4UVW0</accession>